<dbReference type="Gene3D" id="1.10.10.60">
    <property type="entry name" value="Homeodomain-like"/>
    <property type="match status" value="1"/>
</dbReference>
<evidence type="ECO:0000256" key="2">
    <source>
        <dbReference type="ARBA" id="ARBA00022840"/>
    </source>
</evidence>
<dbReference type="PROSITE" id="PS50045">
    <property type="entry name" value="SIGMA54_INTERACT_4"/>
    <property type="match status" value="1"/>
</dbReference>
<dbReference type="SUPFAM" id="SSF52172">
    <property type="entry name" value="CheY-like"/>
    <property type="match status" value="1"/>
</dbReference>
<accession>A0ABT8CUS9</accession>
<protein>
    <submittedName>
        <fullName evidence="8">Sigma-54 dependent transcriptional regulator</fullName>
    </submittedName>
</protein>
<evidence type="ECO:0000256" key="4">
    <source>
        <dbReference type="ARBA" id="ARBA00023163"/>
    </source>
</evidence>
<keyword evidence="3" id="KW-0805">Transcription regulation</keyword>
<evidence type="ECO:0000313" key="9">
    <source>
        <dbReference type="Proteomes" id="UP001242368"/>
    </source>
</evidence>
<sequence>MKKINASVLVIDDQEEVLIAARLFLKRHFNEVTTLSNPANIIKTISEKNVGVVLLDMNFRYGYENGKEGIYWMKEIAQIFPDVKIILMTSYADVHTAVEGIKLGAVDYLLKPWENDKLLEIIKHAVKLVRKQSKAATITVDYFTGQSEAILKAYKTAERIAKTDVTTLILGENGTGKFVLAKYIHDQSIRRNQPFVHVDLGSLNENLFESELFGYVKGAFTDAHQDSMGRFEKANTGTIFLDEIGNVPLHLQSKLLQVIQSKEVIRLGESKPRPLDVRIITATNENLQQSVIDRRFREDLYYRINTVSIEIPPLRERREDIIPLLDYFIHYMSHKYGLPEKKVDATIMKKLEAYKWSGNIRELQNRVERAVVLAEGEQIELHDMGFSDLDIKMDDENIAVTLSDVEKSKIQECLIMNDNNISRTAEQLGISRAALYRKMEKYNISNT</sequence>
<evidence type="ECO:0000313" key="8">
    <source>
        <dbReference type="EMBL" id="MDN3708253.1"/>
    </source>
</evidence>
<dbReference type="PROSITE" id="PS50110">
    <property type="entry name" value="RESPONSE_REGULATORY"/>
    <property type="match status" value="1"/>
</dbReference>
<dbReference type="SUPFAM" id="SSF52540">
    <property type="entry name" value="P-loop containing nucleoside triphosphate hydrolases"/>
    <property type="match status" value="1"/>
</dbReference>
<dbReference type="PANTHER" id="PTHR32071:SF113">
    <property type="entry name" value="ALGINATE BIOSYNTHESIS TRANSCRIPTIONAL REGULATORY PROTEIN ALGB"/>
    <property type="match status" value="1"/>
</dbReference>
<dbReference type="PRINTS" id="PR01590">
    <property type="entry name" value="HTHFIS"/>
</dbReference>
<dbReference type="Pfam" id="PF25601">
    <property type="entry name" value="AAA_lid_14"/>
    <property type="match status" value="1"/>
</dbReference>
<keyword evidence="9" id="KW-1185">Reference proteome</keyword>
<dbReference type="Proteomes" id="UP001242368">
    <property type="component" value="Unassembled WGS sequence"/>
</dbReference>
<dbReference type="CDD" id="cd00009">
    <property type="entry name" value="AAA"/>
    <property type="match status" value="1"/>
</dbReference>
<dbReference type="InterPro" id="IPR002197">
    <property type="entry name" value="HTH_Fis"/>
</dbReference>
<dbReference type="SUPFAM" id="SSF46689">
    <property type="entry name" value="Homeodomain-like"/>
    <property type="match status" value="1"/>
</dbReference>
<dbReference type="PANTHER" id="PTHR32071">
    <property type="entry name" value="TRANSCRIPTIONAL REGULATORY PROTEIN"/>
    <property type="match status" value="1"/>
</dbReference>
<dbReference type="PROSITE" id="PS00676">
    <property type="entry name" value="SIGMA54_INTERACT_2"/>
    <property type="match status" value="1"/>
</dbReference>
<gene>
    <name evidence="8" type="ORF">QW060_14170</name>
</gene>
<dbReference type="EMBL" id="JAUFQU010000001">
    <property type="protein sequence ID" value="MDN3708253.1"/>
    <property type="molecule type" value="Genomic_DNA"/>
</dbReference>
<keyword evidence="5" id="KW-0597">Phosphoprotein</keyword>
<feature type="domain" description="Sigma-54 factor interaction" evidence="6">
    <location>
        <begin position="143"/>
        <end position="372"/>
    </location>
</feature>
<dbReference type="Pfam" id="PF02954">
    <property type="entry name" value="HTH_8"/>
    <property type="match status" value="1"/>
</dbReference>
<dbReference type="InterPro" id="IPR002078">
    <property type="entry name" value="Sigma_54_int"/>
</dbReference>
<evidence type="ECO:0000256" key="5">
    <source>
        <dbReference type="PROSITE-ProRule" id="PRU00169"/>
    </source>
</evidence>
<dbReference type="Gene3D" id="1.10.8.60">
    <property type="match status" value="1"/>
</dbReference>
<evidence type="ECO:0000256" key="1">
    <source>
        <dbReference type="ARBA" id="ARBA00022741"/>
    </source>
</evidence>
<dbReference type="InterPro" id="IPR009057">
    <property type="entry name" value="Homeodomain-like_sf"/>
</dbReference>
<evidence type="ECO:0000259" key="6">
    <source>
        <dbReference type="PROSITE" id="PS50045"/>
    </source>
</evidence>
<keyword evidence="4" id="KW-0804">Transcription</keyword>
<keyword evidence="2" id="KW-0067">ATP-binding</keyword>
<feature type="modified residue" description="4-aspartylphosphate" evidence="5">
    <location>
        <position position="56"/>
    </location>
</feature>
<dbReference type="InterPro" id="IPR025943">
    <property type="entry name" value="Sigma_54_int_dom_ATP-bd_2"/>
</dbReference>
<dbReference type="SMART" id="SM00382">
    <property type="entry name" value="AAA"/>
    <property type="match status" value="1"/>
</dbReference>
<dbReference type="InterPro" id="IPR011006">
    <property type="entry name" value="CheY-like_superfamily"/>
</dbReference>
<dbReference type="Gene3D" id="3.40.50.300">
    <property type="entry name" value="P-loop containing nucleotide triphosphate hydrolases"/>
    <property type="match status" value="1"/>
</dbReference>
<feature type="domain" description="Response regulatory" evidence="7">
    <location>
        <begin position="7"/>
        <end position="126"/>
    </location>
</feature>
<name>A0ABT8CUS9_9FLAO</name>
<dbReference type="SMART" id="SM00448">
    <property type="entry name" value="REC"/>
    <property type="match status" value="1"/>
</dbReference>
<evidence type="ECO:0000259" key="7">
    <source>
        <dbReference type="PROSITE" id="PS50110"/>
    </source>
</evidence>
<keyword evidence="1" id="KW-0547">Nucleotide-binding</keyword>
<dbReference type="Gene3D" id="3.40.50.2300">
    <property type="match status" value="1"/>
</dbReference>
<dbReference type="RefSeq" id="WP_290364770.1">
    <property type="nucleotide sequence ID" value="NZ_JAUFQU010000001.1"/>
</dbReference>
<evidence type="ECO:0000256" key="3">
    <source>
        <dbReference type="ARBA" id="ARBA00023015"/>
    </source>
</evidence>
<comment type="caution">
    <text evidence="8">The sequence shown here is derived from an EMBL/GenBank/DDBJ whole genome shotgun (WGS) entry which is preliminary data.</text>
</comment>
<organism evidence="8 9">
    <name type="scientific">Paenimyroides ceti</name>
    <dbReference type="NCBI Taxonomy" id="395087"/>
    <lineage>
        <taxon>Bacteria</taxon>
        <taxon>Pseudomonadati</taxon>
        <taxon>Bacteroidota</taxon>
        <taxon>Flavobacteriia</taxon>
        <taxon>Flavobacteriales</taxon>
        <taxon>Flavobacteriaceae</taxon>
        <taxon>Paenimyroides</taxon>
    </lineage>
</organism>
<dbReference type="CDD" id="cd00156">
    <property type="entry name" value="REC"/>
    <property type="match status" value="1"/>
</dbReference>
<dbReference type="InterPro" id="IPR058031">
    <property type="entry name" value="AAA_lid_NorR"/>
</dbReference>
<dbReference type="InterPro" id="IPR027417">
    <property type="entry name" value="P-loop_NTPase"/>
</dbReference>
<proteinExistence type="predicted"/>
<reference evidence="9" key="1">
    <citation type="journal article" date="2019" name="Int. J. Syst. Evol. Microbiol.">
        <title>The Global Catalogue of Microorganisms (GCM) 10K type strain sequencing project: providing services to taxonomists for standard genome sequencing and annotation.</title>
        <authorList>
            <consortium name="The Broad Institute Genomics Platform"/>
            <consortium name="The Broad Institute Genome Sequencing Center for Infectious Disease"/>
            <person name="Wu L."/>
            <person name="Ma J."/>
        </authorList>
    </citation>
    <scope>NUCLEOTIDE SEQUENCE [LARGE SCALE GENOMIC DNA]</scope>
    <source>
        <strain evidence="9">CECT 7184</strain>
    </source>
</reference>
<dbReference type="InterPro" id="IPR001789">
    <property type="entry name" value="Sig_transdc_resp-reg_receiver"/>
</dbReference>
<dbReference type="InterPro" id="IPR003593">
    <property type="entry name" value="AAA+_ATPase"/>
</dbReference>
<dbReference type="Pfam" id="PF00158">
    <property type="entry name" value="Sigma54_activat"/>
    <property type="match status" value="1"/>
</dbReference>
<dbReference type="Pfam" id="PF00072">
    <property type="entry name" value="Response_reg"/>
    <property type="match status" value="1"/>
</dbReference>